<feature type="signal peptide" evidence="3">
    <location>
        <begin position="1"/>
        <end position="17"/>
    </location>
</feature>
<name>A0A8E2JJT3_9PEZI</name>
<keyword evidence="5" id="KW-1185">Reference proteome</keyword>
<keyword evidence="3" id="KW-0732">Signal</keyword>
<proteinExistence type="predicted"/>
<keyword evidence="2" id="KW-0472">Membrane</keyword>
<gene>
    <name evidence="4" type="ORF">K432DRAFT_400526</name>
</gene>
<reference evidence="4 5" key="1">
    <citation type="journal article" date="2016" name="Nat. Commun.">
        <title>Ectomycorrhizal ecology is imprinted in the genome of the dominant symbiotic fungus Cenococcum geophilum.</title>
        <authorList>
            <consortium name="DOE Joint Genome Institute"/>
            <person name="Peter M."/>
            <person name="Kohler A."/>
            <person name="Ohm R.A."/>
            <person name="Kuo A."/>
            <person name="Krutzmann J."/>
            <person name="Morin E."/>
            <person name="Arend M."/>
            <person name="Barry K.W."/>
            <person name="Binder M."/>
            <person name="Choi C."/>
            <person name="Clum A."/>
            <person name="Copeland A."/>
            <person name="Grisel N."/>
            <person name="Haridas S."/>
            <person name="Kipfer T."/>
            <person name="LaButti K."/>
            <person name="Lindquist E."/>
            <person name="Lipzen A."/>
            <person name="Maire R."/>
            <person name="Meier B."/>
            <person name="Mihaltcheva S."/>
            <person name="Molinier V."/>
            <person name="Murat C."/>
            <person name="Poggeler S."/>
            <person name="Quandt C.A."/>
            <person name="Sperisen C."/>
            <person name="Tritt A."/>
            <person name="Tisserant E."/>
            <person name="Crous P.W."/>
            <person name="Henrissat B."/>
            <person name="Nehls U."/>
            <person name="Egli S."/>
            <person name="Spatafora J.W."/>
            <person name="Grigoriev I.V."/>
            <person name="Martin F.M."/>
        </authorList>
    </citation>
    <scope>NUCLEOTIDE SEQUENCE [LARGE SCALE GENOMIC DNA]</scope>
    <source>
        <strain evidence="4 5">CBS 459.81</strain>
    </source>
</reference>
<evidence type="ECO:0000313" key="4">
    <source>
        <dbReference type="EMBL" id="OCK85079.1"/>
    </source>
</evidence>
<sequence>MLLNILILPTLICLSVAFPPPPTAFPSLSTIQANVSSPWIPQNPSSNQSSIQNITFGTLTVCLAFASVIVAWLHYARKESNSNSAHPSFSRSSTQVDGATSYELQDMVPPPPSTPGSLQEPPSSLLHITADIPEVVIEPAIS</sequence>
<dbReference type="Proteomes" id="UP000250266">
    <property type="component" value="Unassembled WGS sequence"/>
</dbReference>
<protein>
    <submittedName>
        <fullName evidence="4">Uncharacterized protein</fullName>
    </submittedName>
</protein>
<feature type="chain" id="PRO_5034032843" evidence="3">
    <location>
        <begin position="18"/>
        <end position="142"/>
    </location>
</feature>
<evidence type="ECO:0000256" key="1">
    <source>
        <dbReference type="SAM" id="MobiDB-lite"/>
    </source>
</evidence>
<evidence type="ECO:0000256" key="3">
    <source>
        <dbReference type="SAM" id="SignalP"/>
    </source>
</evidence>
<feature type="compositionally biased region" description="Polar residues" evidence="1">
    <location>
        <begin position="81"/>
        <end position="98"/>
    </location>
</feature>
<evidence type="ECO:0000313" key="5">
    <source>
        <dbReference type="Proteomes" id="UP000250266"/>
    </source>
</evidence>
<evidence type="ECO:0000256" key="2">
    <source>
        <dbReference type="SAM" id="Phobius"/>
    </source>
</evidence>
<organism evidence="4 5">
    <name type="scientific">Lepidopterella palustris CBS 459.81</name>
    <dbReference type="NCBI Taxonomy" id="1314670"/>
    <lineage>
        <taxon>Eukaryota</taxon>
        <taxon>Fungi</taxon>
        <taxon>Dikarya</taxon>
        <taxon>Ascomycota</taxon>
        <taxon>Pezizomycotina</taxon>
        <taxon>Dothideomycetes</taxon>
        <taxon>Pleosporomycetidae</taxon>
        <taxon>Mytilinidiales</taxon>
        <taxon>Argynnaceae</taxon>
        <taxon>Lepidopterella</taxon>
    </lineage>
</organism>
<feature type="region of interest" description="Disordered" evidence="1">
    <location>
        <begin position="79"/>
        <end position="123"/>
    </location>
</feature>
<keyword evidence="2" id="KW-0812">Transmembrane</keyword>
<feature type="transmembrane region" description="Helical" evidence="2">
    <location>
        <begin position="50"/>
        <end position="73"/>
    </location>
</feature>
<dbReference type="EMBL" id="KV744824">
    <property type="protein sequence ID" value="OCK85079.1"/>
    <property type="molecule type" value="Genomic_DNA"/>
</dbReference>
<dbReference type="AlphaFoldDB" id="A0A8E2JJT3"/>
<keyword evidence="2" id="KW-1133">Transmembrane helix</keyword>
<accession>A0A8E2JJT3</accession>